<organism evidence="1 2">
    <name type="scientific">Pristionchus fissidentatus</name>
    <dbReference type="NCBI Taxonomy" id="1538716"/>
    <lineage>
        <taxon>Eukaryota</taxon>
        <taxon>Metazoa</taxon>
        <taxon>Ecdysozoa</taxon>
        <taxon>Nematoda</taxon>
        <taxon>Chromadorea</taxon>
        <taxon>Rhabditida</taxon>
        <taxon>Rhabditina</taxon>
        <taxon>Diplogasteromorpha</taxon>
        <taxon>Diplogasteroidea</taxon>
        <taxon>Neodiplogasteridae</taxon>
        <taxon>Pristionchus</taxon>
    </lineage>
</organism>
<evidence type="ECO:0000313" key="2">
    <source>
        <dbReference type="Proteomes" id="UP001432322"/>
    </source>
</evidence>
<name>A0AAV5WTZ8_9BILA</name>
<proteinExistence type="predicted"/>
<sequence>MQITTGIERRVNAEDQRMQLREIGSCLSASRELLSLNPAVVSGIARSELTRVLMRSSDRISATGRVPGRVESGGLLAVGAILVGYGISCRPGSEGILRLILPCEGSICSLISEPEIAVLLEQRHEEVVLVRVMSRGYEAALSLAIVIGSNEDSSTLSHVVATLRRSSLISSVIRRLSVRAEAVG</sequence>
<dbReference type="EMBL" id="BTSY01000007">
    <property type="protein sequence ID" value="GMT35482.1"/>
    <property type="molecule type" value="Genomic_DNA"/>
</dbReference>
<dbReference type="AlphaFoldDB" id="A0AAV5WTZ8"/>
<reference evidence="1" key="1">
    <citation type="submission" date="2023-10" db="EMBL/GenBank/DDBJ databases">
        <title>Genome assembly of Pristionchus species.</title>
        <authorList>
            <person name="Yoshida K."/>
            <person name="Sommer R.J."/>
        </authorList>
    </citation>
    <scope>NUCLEOTIDE SEQUENCE</scope>
    <source>
        <strain evidence="1">RS5133</strain>
    </source>
</reference>
<keyword evidence="2" id="KW-1185">Reference proteome</keyword>
<dbReference type="Proteomes" id="UP001432322">
    <property type="component" value="Unassembled WGS sequence"/>
</dbReference>
<comment type="caution">
    <text evidence="1">The sequence shown here is derived from an EMBL/GenBank/DDBJ whole genome shotgun (WGS) entry which is preliminary data.</text>
</comment>
<gene>
    <name evidence="1" type="ORF">PFISCL1PPCAC_26779</name>
</gene>
<feature type="non-terminal residue" evidence="1">
    <location>
        <position position="184"/>
    </location>
</feature>
<protein>
    <submittedName>
        <fullName evidence="1">Uncharacterized protein</fullName>
    </submittedName>
</protein>
<evidence type="ECO:0000313" key="1">
    <source>
        <dbReference type="EMBL" id="GMT35482.1"/>
    </source>
</evidence>
<accession>A0AAV5WTZ8</accession>